<evidence type="ECO:0000313" key="1">
    <source>
        <dbReference type="EMBL" id="MBA4618400.1"/>
    </source>
</evidence>
<name>A0A7C9CHX1_OPUST</name>
<reference evidence="1" key="1">
    <citation type="journal article" date="2013" name="J. Plant Res.">
        <title>Effect of fungi and light on seed germination of three Opuntia species from semiarid lands of central Mexico.</title>
        <authorList>
            <person name="Delgado-Sanchez P."/>
            <person name="Jimenez-Bremont J.F."/>
            <person name="Guerrero-Gonzalez Mde L."/>
            <person name="Flores J."/>
        </authorList>
    </citation>
    <scope>NUCLEOTIDE SEQUENCE</scope>
    <source>
        <tissue evidence="1">Cladode</tissue>
    </source>
</reference>
<sequence>MCYKPHPIVSSELIALDVYANDEGRTIPMTDACCKNHLNTTEIRKILLAHHVQMIHLQVRTMSRYKSNIPQENKWSANWHVEVYDVQQGRAAAPTIIMSG</sequence>
<organism evidence="1">
    <name type="scientific">Opuntia streptacantha</name>
    <name type="common">Prickly pear cactus</name>
    <name type="synonym">Opuntia cardona</name>
    <dbReference type="NCBI Taxonomy" id="393608"/>
    <lineage>
        <taxon>Eukaryota</taxon>
        <taxon>Viridiplantae</taxon>
        <taxon>Streptophyta</taxon>
        <taxon>Embryophyta</taxon>
        <taxon>Tracheophyta</taxon>
        <taxon>Spermatophyta</taxon>
        <taxon>Magnoliopsida</taxon>
        <taxon>eudicotyledons</taxon>
        <taxon>Gunneridae</taxon>
        <taxon>Pentapetalae</taxon>
        <taxon>Caryophyllales</taxon>
        <taxon>Cactineae</taxon>
        <taxon>Cactaceae</taxon>
        <taxon>Opuntioideae</taxon>
        <taxon>Opuntia</taxon>
    </lineage>
</organism>
<dbReference type="EMBL" id="GISG01020698">
    <property type="protein sequence ID" value="MBA4618400.1"/>
    <property type="molecule type" value="Transcribed_RNA"/>
</dbReference>
<accession>A0A7C9CHX1</accession>
<proteinExistence type="predicted"/>
<protein>
    <submittedName>
        <fullName evidence="1">Uncharacterized protein</fullName>
    </submittedName>
</protein>
<reference evidence="1" key="2">
    <citation type="submission" date="2020-07" db="EMBL/GenBank/DDBJ databases">
        <authorList>
            <person name="Vera ALvarez R."/>
            <person name="Arias-Moreno D.M."/>
            <person name="Jimenez-Jacinto V."/>
            <person name="Jimenez-Bremont J.F."/>
            <person name="Swaminathan K."/>
            <person name="Moose S.P."/>
            <person name="Guerrero-Gonzalez M.L."/>
            <person name="Marino-Ramirez L."/>
            <person name="Landsman D."/>
            <person name="Rodriguez-Kessler M."/>
            <person name="Delgado-Sanchez P."/>
        </authorList>
    </citation>
    <scope>NUCLEOTIDE SEQUENCE</scope>
    <source>
        <tissue evidence="1">Cladode</tissue>
    </source>
</reference>
<dbReference type="AlphaFoldDB" id="A0A7C9CHX1"/>